<dbReference type="EMBL" id="CADEAL010001469">
    <property type="protein sequence ID" value="CAB1432735.1"/>
    <property type="molecule type" value="Genomic_DNA"/>
</dbReference>
<sequence>MAVHVISVTTTDGVHVFICHRNQPQPSAAVGMVTSSFTESVTEIEESFLIFSSKLFLPVSFGTGVVRGCQLGVSPERGRLFPQTPEQSLGGLPADLRLYVSQIGDGLAGGSLVHRGQSVRREPEAKKRSAESREDSVLLACRKPPLESLPPGTEWHHMRLQPNQSDSTIVVVIPADECLLSFHLHHHHPLHPHHLSSSRNKRAALRRFHLNHDIDQQPQRSGSEEETPPQCEESRGTPSRIRSALPQ</sequence>
<evidence type="ECO:0000256" key="1">
    <source>
        <dbReference type="SAM" id="MobiDB-lite"/>
    </source>
</evidence>
<name>A0A9N7YII0_PLEPL</name>
<feature type="region of interest" description="Disordered" evidence="1">
    <location>
        <begin position="212"/>
        <end position="247"/>
    </location>
</feature>
<gene>
    <name evidence="2" type="ORF">PLEPLA_LOCUS20819</name>
</gene>
<keyword evidence="3" id="KW-1185">Reference proteome</keyword>
<organism evidence="2 3">
    <name type="scientific">Pleuronectes platessa</name>
    <name type="common">European plaice</name>
    <dbReference type="NCBI Taxonomy" id="8262"/>
    <lineage>
        <taxon>Eukaryota</taxon>
        <taxon>Metazoa</taxon>
        <taxon>Chordata</taxon>
        <taxon>Craniata</taxon>
        <taxon>Vertebrata</taxon>
        <taxon>Euteleostomi</taxon>
        <taxon>Actinopterygii</taxon>
        <taxon>Neopterygii</taxon>
        <taxon>Teleostei</taxon>
        <taxon>Neoteleostei</taxon>
        <taxon>Acanthomorphata</taxon>
        <taxon>Carangaria</taxon>
        <taxon>Pleuronectiformes</taxon>
        <taxon>Pleuronectoidei</taxon>
        <taxon>Pleuronectidae</taxon>
        <taxon>Pleuronectes</taxon>
    </lineage>
</organism>
<feature type="compositionally biased region" description="Basic and acidic residues" evidence="1">
    <location>
        <begin position="119"/>
        <end position="136"/>
    </location>
</feature>
<evidence type="ECO:0000313" key="3">
    <source>
        <dbReference type="Proteomes" id="UP001153269"/>
    </source>
</evidence>
<proteinExistence type="predicted"/>
<feature type="region of interest" description="Disordered" evidence="1">
    <location>
        <begin position="114"/>
        <end position="136"/>
    </location>
</feature>
<dbReference type="AlphaFoldDB" id="A0A9N7YII0"/>
<accession>A0A9N7YII0</accession>
<reference evidence="2" key="1">
    <citation type="submission" date="2020-03" db="EMBL/GenBank/DDBJ databases">
        <authorList>
            <person name="Weist P."/>
        </authorList>
    </citation>
    <scope>NUCLEOTIDE SEQUENCE</scope>
</reference>
<evidence type="ECO:0000313" key="2">
    <source>
        <dbReference type="EMBL" id="CAB1432735.1"/>
    </source>
</evidence>
<protein>
    <submittedName>
        <fullName evidence="2">Uncharacterized protein</fullName>
    </submittedName>
</protein>
<comment type="caution">
    <text evidence="2">The sequence shown here is derived from an EMBL/GenBank/DDBJ whole genome shotgun (WGS) entry which is preliminary data.</text>
</comment>
<dbReference type="Proteomes" id="UP001153269">
    <property type="component" value="Unassembled WGS sequence"/>
</dbReference>